<keyword evidence="3" id="KW-1185">Reference proteome</keyword>
<evidence type="ECO:0000256" key="1">
    <source>
        <dbReference type="SAM" id="SignalP"/>
    </source>
</evidence>
<name>A0A7W9WW17_9BURK</name>
<evidence type="ECO:0000313" key="2">
    <source>
        <dbReference type="EMBL" id="MBB6132679.1"/>
    </source>
</evidence>
<organism evidence="2 3">
    <name type="scientific">Massilia aurea</name>
    <dbReference type="NCBI Taxonomy" id="373040"/>
    <lineage>
        <taxon>Bacteria</taxon>
        <taxon>Pseudomonadati</taxon>
        <taxon>Pseudomonadota</taxon>
        <taxon>Betaproteobacteria</taxon>
        <taxon>Burkholderiales</taxon>
        <taxon>Oxalobacteraceae</taxon>
        <taxon>Telluria group</taxon>
        <taxon>Massilia</taxon>
    </lineage>
</organism>
<feature type="chain" id="PRO_5030702066" description="Lipoprotein" evidence="1">
    <location>
        <begin position="20"/>
        <end position="113"/>
    </location>
</feature>
<evidence type="ECO:0008006" key="4">
    <source>
        <dbReference type="Google" id="ProtNLM"/>
    </source>
</evidence>
<protein>
    <recommendedName>
        <fullName evidence="4">Lipoprotein</fullName>
    </recommendedName>
</protein>
<gene>
    <name evidence="2" type="ORF">HD842_000790</name>
</gene>
<proteinExistence type="predicted"/>
<dbReference type="Proteomes" id="UP000540787">
    <property type="component" value="Unassembled WGS sequence"/>
</dbReference>
<feature type="signal peptide" evidence="1">
    <location>
        <begin position="1"/>
        <end position="19"/>
    </location>
</feature>
<dbReference type="RefSeq" id="WP_183551220.1">
    <property type="nucleotide sequence ID" value="NZ_JACHBX010000001.1"/>
</dbReference>
<accession>A0A7W9WW17</accession>
<evidence type="ECO:0000313" key="3">
    <source>
        <dbReference type="Proteomes" id="UP000540787"/>
    </source>
</evidence>
<comment type="caution">
    <text evidence="2">The sequence shown here is derived from an EMBL/GenBank/DDBJ whole genome shotgun (WGS) entry which is preliminary data.</text>
</comment>
<dbReference type="PROSITE" id="PS51257">
    <property type="entry name" value="PROKAR_LIPOPROTEIN"/>
    <property type="match status" value="1"/>
</dbReference>
<dbReference type="EMBL" id="JACHBX010000001">
    <property type="protein sequence ID" value="MBB6132679.1"/>
    <property type="molecule type" value="Genomic_DNA"/>
</dbReference>
<dbReference type="AlphaFoldDB" id="A0A7W9WW17"/>
<keyword evidence="1" id="KW-0732">Signal</keyword>
<reference evidence="2 3" key="1">
    <citation type="submission" date="2020-08" db="EMBL/GenBank/DDBJ databases">
        <title>The Agave Microbiome: Exploring the role of microbial communities in plant adaptations to desert environments.</title>
        <authorList>
            <person name="Partida-Martinez L.P."/>
        </authorList>
    </citation>
    <scope>NUCLEOTIDE SEQUENCE [LARGE SCALE GENOMIC DNA]</scope>
    <source>
        <strain evidence="2 3">AT3.2</strain>
    </source>
</reference>
<sequence length="113" mass="12050">MKKCIVGLALIVLFTAGCATTVPAPAAIPAPTDMISALPVVKIGSPPLGEGEFVLHIPANSPVPLKVTTRGSLLKGSQSLTGSLTFGRDIYIYKYWSSYDRKTWELQGVNSMQ</sequence>